<dbReference type="SMART" id="SM00490">
    <property type="entry name" value="HELICc"/>
    <property type="match status" value="1"/>
</dbReference>
<evidence type="ECO:0000259" key="12">
    <source>
        <dbReference type="PROSITE" id="PS51195"/>
    </source>
</evidence>
<feature type="region of interest" description="Disordered" evidence="9">
    <location>
        <begin position="516"/>
        <end position="620"/>
    </location>
</feature>
<dbReference type="EC" id="3.6.4.13" evidence="8"/>
<evidence type="ECO:0000259" key="10">
    <source>
        <dbReference type="PROSITE" id="PS51192"/>
    </source>
</evidence>
<dbReference type="PROSITE" id="PS00039">
    <property type="entry name" value="DEAD_ATP_HELICASE"/>
    <property type="match status" value="1"/>
</dbReference>
<keyword evidence="5 8" id="KW-0694">RNA-binding</keyword>
<dbReference type="SUPFAM" id="SSF52540">
    <property type="entry name" value="P-loop containing nucleoside triphosphate hydrolases"/>
    <property type="match status" value="1"/>
</dbReference>
<dbReference type="eggNOG" id="KOG0343">
    <property type="taxonomic scope" value="Eukaryota"/>
</dbReference>
<dbReference type="Pfam" id="PF13959">
    <property type="entry name" value="CTE_SPB4"/>
    <property type="match status" value="1"/>
</dbReference>
<dbReference type="GeneID" id="8244165"/>
<evidence type="ECO:0000256" key="4">
    <source>
        <dbReference type="ARBA" id="ARBA00022840"/>
    </source>
</evidence>
<dbReference type="InterPro" id="IPR014001">
    <property type="entry name" value="Helicase_ATP-bd"/>
</dbReference>
<feature type="short sequence motif" description="Q motif" evidence="6">
    <location>
        <begin position="83"/>
        <end position="111"/>
    </location>
</feature>
<dbReference type="Gene3D" id="3.40.50.300">
    <property type="entry name" value="P-loop containing nucleotide triphosphate hydrolases"/>
    <property type="match status" value="2"/>
</dbReference>
<feature type="region of interest" description="Disordered" evidence="9">
    <location>
        <begin position="16"/>
        <end position="70"/>
    </location>
</feature>
<feature type="compositionally biased region" description="Basic and acidic residues" evidence="9">
    <location>
        <begin position="667"/>
        <end position="690"/>
    </location>
</feature>
<comment type="similarity">
    <text evidence="7">Belongs to the DEAD box helicase family.</text>
</comment>
<dbReference type="CDD" id="cd18787">
    <property type="entry name" value="SF2_C_DEAD"/>
    <property type="match status" value="1"/>
</dbReference>
<dbReference type="GO" id="GO:0005524">
    <property type="term" value="F:ATP binding"/>
    <property type="evidence" value="ECO:0007669"/>
    <property type="project" value="UniProtKB-UniRule"/>
</dbReference>
<feature type="compositionally biased region" description="Basic and acidic residues" evidence="9">
    <location>
        <begin position="557"/>
        <end position="570"/>
    </location>
</feature>
<name>C1E8E1_MICCC</name>
<feature type="compositionally biased region" description="Acidic residues" evidence="9">
    <location>
        <begin position="543"/>
        <end position="556"/>
    </location>
</feature>
<dbReference type="InterPro" id="IPR000629">
    <property type="entry name" value="RNA-helicase_DEAD-box_CS"/>
</dbReference>
<evidence type="ECO:0000256" key="6">
    <source>
        <dbReference type="PROSITE-ProRule" id="PRU00552"/>
    </source>
</evidence>
<dbReference type="KEGG" id="mis:MICPUN_82943"/>
<dbReference type="STRING" id="296587.C1E8E1"/>
<feature type="compositionally biased region" description="Basic and acidic residues" evidence="9">
    <location>
        <begin position="751"/>
        <end position="764"/>
    </location>
</feature>
<dbReference type="InterPro" id="IPR025313">
    <property type="entry name" value="SPB4-like_CTE"/>
</dbReference>
<evidence type="ECO:0000256" key="1">
    <source>
        <dbReference type="ARBA" id="ARBA00022741"/>
    </source>
</evidence>
<evidence type="ECO:0000256" key="7">
    <source>
        <dbReference type="RuleBase" id="RU000492"/>
    </source>
</evidence>
<evidence type="ECO:0000256" key="3">
    <source>
        <dbReference type="ARBA" id="ARBA00022806"/>
    </source>
</evidence>
<evidence type="ECO:0000313" key="13">
    <source>
        <dbReference type="EMBL" id="ACO64498.1"/>
    </source>
</evidence>
<dbReference type="PROSITE" id="PS51195">
    <property type="entry name" value="Q_MOTIF"/>
    <property type="match status" value="1"/>
</dbReference>
<dbReference type="PANTHER" id="PTHR24031">
    <property type="entry name" value="RNA HELICASE"/>
    <property type="match status" value="1"/>
</dbReference>
<feature type="region of interest" description="Disordered" evidence="9">
    <location>
        <begin position="667"/>
        <end position="770"/>
    </location>
</feature>
<dbReference type="SMART" id="SM00487">
    <property type="entry name" value="DEXDc"/>
    <property type="match status" value="1"/>
</dbReference>
<dbReference type="RefSeq" id="XP_002503240.1">
    <property type="nucleotide sequence ID" value="XM_002503194.1"/>
</dbReference>
<comment type="function">
    <text evidence="8">RNA helicase.</text>
</comment>
<accession>C1E8E1</accession>
<dbReference type="CDD" id="cd17941">
    <property type="entry name" value="DEADc_DDX10"/>
    <property type="match status" value="1"/>
</dbReference>
<dbReference type="PROSITE" id="PS51192">
    <property type="entry name" value="HELICASE_ATP_BIND_1"/>
    <property type="match status" value="1"/>
</dbReference>
<dbReference type="InParanoid" id="C1E8E1"/>
<comment type="domain">
    <text evidence="8">The Q motif is unique to and characteristic of the DEAD box family of RNA helicases and controls ATP binding and hydrolysis.</text>
</comment>
<evidence type="ECO:0000256" key="8">
    <source>
        <dbReference type="RuleBase" id="RU365068"/>
    </source>
</evidence>
<organism evidence="13 14">
    <name type="scientific">Micromonas commoda (strain RCC299 / NOUM17 / CCMP2709)</name>
    <name type="common">Picoplanktonic green alga</name>
    <dbReference type="NCBI Taxonomy" id="296587"/>
    <lineage>
        <taxon>Eukaryota</taxon>
        <taxon>Viridiplantae</taxon>
        <taxon>Chlorophyta</taxon>
        <taxon>Mamiellophyceae</taxon>
        <taxon>Mamiellales</taxon>
        <taxon>Mamiellaceae</taxon>
        <taxon>Micromonas</taxon>
    </lineage>
</organism>
<feature type="compositionally biased region" description="Acidic residues" evidence="9">
    <location>
        <begin position="571"/>
        <end position="595"/>
    </location>
</feature>
<protein>
    <recommendedName>
        <fullName evidence="8">ATP-dependent RNA helicase</fullName>
        <ecNumber evidence="8">3.6.4.13</ecNumber>
    </recommendedName>
</protein>
<keyword evidence="3 7" id="KW-0347">Helicase</keyword>
<evidence type="ECO:0000256" key="2">
    <source>
        <dbReference type="ARBA" id="ARBA00022801"/>
    </source>
</evidence>
<dbReference type="InterPro" id="IPR014014">
    <property type="entry name" value="RNA_helicase_DEAD_Q_motif"/>
</dbReference>
<dbReference type="FunCoup" id="C1E8E1">
    <property type="interactions" value="1759"/>
</dbReference>
<evidence type="ECO:0000256" key="5">
    <source>
        <dbReference type="ARBA" id="ARBA00022884"/>
    </source>
</evidence>
<feature type="domain" description="Helicase C-terminal" evidence="11">
    <location>
        <begin position="302"/>
        <end position="473"/>
    </location>
</feature>
<dbReference type="OMA" id="LYRERWC"/>
<dbReference type="GO" id="GO:0016887">
    <property type="term" value="F:ATP hydrolysis activity"/>
    <property type="evidence" value="ECO:0007669"/>
    <property type="project" value="RHEA"/>
</dbReference>
<dbReference type="GO" id="GO:0003723">
    <property type="term" value="F:RNA binding"/>
    <property type="evidence" value="ECO:0007669"/>
    <property type="project" value="UniProtKB-UniRule"/>
</dbReference>
<dbReference type="InterPro" id="IPR027417">
    <property type="entry name" value="P-loop_NTPase"/>
</dbReference>
<sequence length="770" mass="84332">MADREIEELEAAIKVRGATRASRRPKDLAAADNRCPPASSLTPQPPFPHSRQATAPEKGTNPLAVAPRKSSEKGLGASLVGVRKFKDMPLSEATQRGLADARFKELTAIQRATIPHALAGRDILGAAKTGSGKTLAFIVPTLEALYRAKWGRQDGIGGLIIAPTRELATQIFQQLVAAGKHHSLSAGLLIGGKNVKEEKDTVNRMNLLVCTPGRLLQHMDETPMFDCVSLKVLVLDEADRILDLGFRETLTAILENLPKKGRQTLLFSATQTKSVKDLARLSMRDPEYLAVHAESAHATPPKLSQMVATCELDKKMETMWAFIKSHLTSKTLVFLSSCKQVRFVHEMFRRMRPGIPVAMLHGRMKQMKRMATFDAFCKAKHTVLFATDVAARGLDFPSVDWVLQADCPEDVPCYIHRVGRTARYTAEGKGLLLLTPSESAFAKELAAAKVPLKTMKLNQAKNQKITSSIQGLLGKDTELKYLAQRAVVSYLRSIYLQPNKDVFDVNALDVEAYAHSMGLPNPPRLRFLKSQKGAGKNGKKEEDSDDSEGDDSESEEAPARAEPPRAKARDDDDSDGDEDDGDEDDSDEDDSDEEDDKTKSAGVLKRGKLRIKQGGHGANERVVFGEDGEAMAPLEALGVKSRADGPVPDGGEELAAAAKAHYDKIRAERLRADKADRLREKERLRDIRNKERMKRRKADGLTQSDSDDDGDEEAGARLGGASDSDGSESESESEEPGKRRKVDVAVAGMATKDETVESMEERALRLLQGK</sequence>
<gene>
    <name evidence="13" type="ORF">MICPUN_82943</name>
</gene>
<dbReference type="EMBL" id="CP001327">
    <property type="protein sequence ID" value="ACO64498.1"/>
    <property type="molecule type" value="Genomic_DNA"/>
</dbReference>
<dbReference type="Pfam" id="PF00271">
    <property type="entry name" value="Helicase_C"/>
    <property type="match status" value="1"/>
</dbReference>
<dbReference type="SMART" id="SM01178">
    <property type="entry name" value="DUF4217"/>
    <property type="match status" value="1"/>
</dbReference>
<evidence type="ECO:0000256" key="9">
    <source>
        <dbReference type="SAM" id="MobiDB-lite"/>
    </source>
</evidence>
<feature type="compositionally biased region" description="Acidic residues" evidence="9">
    <location>
        <begin position="725"/>
        <end position="734"/>
    </location>
</feature>
<keyword evidence="2 7" id="KW-0378">Hydrolase</keyword>
<evidence type="ECO:0000313" key="14">
    <source>
        <dbReference type="Proteomes" id="UP000002009"/>
    </source>
</evidence>
<keyword evidence="14" id="KW-1185">Reference proteome</keyword>
<evidence type="ECO:0000259" key="11">
    <source>
        <dbReference type="PROSITE" id="PS51194"/>
    </source>
</evidence>
<feature type="domain" description="Helicase ATP-binding" evidence="10">
    <location>
        <begin position="114"/>
        <end position="289"/>
    </location>
</feature>
<dbReference type="AlphaFoldDB" id="C1E8E1"/>
<dbReference type="Proteomes" id="UP000002009">
    <property type="component" value="Chromosome 6"/>
</dbReference>
<keyword evidence="4 7" id="KW-0067">ATP-binding</keyword>
<dbReference type="InterPro" id="IPR001650">
    <property type="entry name" value="Helicase_C-like"/>
</dbReference>
<reference evidence="13 14" key="1">
    <citation type="journal article" date="2009" name="Science">
        <title>Green evolution and dynamic adaptations revealed by genomes of the marine picoeukaryotes Micromonas.</title>
        <authorList>
            <person name="Worden A.Z."/>
            <person name="Lee J.H."/>
            <person name="Mock T."/>
            <person name="Rouze P."/>
            <person name="Simmons M.P."/>
            <person name="Aerts A.L."/>
            <person name="Allen A.E."/>
            <person name="Cuvelier M.L."/>
            <person name="Derelle E."/>
            <person name="Everett M.V."/>
            <person name="Foulon E."/>
            <person name="Grimwood J."/>
            <person name="Gundlach H."/>
            <person name="Henrissat B."/>
            <person name="Napoli C."/>
            <person name="McDonald S.M."/>
            <person name="Parker M.S."/>
            <person name="Rombauts S."/>
            <person name="Salamov A."/>
            <person name="Von Dassow P."/>
            <person name="Badger J.H."/>
            <person name="Coutinho P.M."/>
            <person name="Demir E."/>
            <person name="Dubchak I."/>
            <person name="Gentemann C."/>
            <person name="Eikrem W."/>
            <person name="Gready J.E."/>
            <person name="John U."/>
            <person name="Lanier W."/>
            <person name="Lindquist E.A."/>
            <person name="Lucas S."/>
            <person name="Mayer K.F."/>
            <person name="Moreau H."/>
            <person name="Not F."/>
            <person name="Otillar R."/>
            <person name="Panaud O."/>
            <person name="Pangilinan J."/>
            <person name="Paulsen I."/>
            <person name="Piegu B."/>
            <person name="Poliakov A."/>
            <person name="Robbens S."/>
            <person name="Schmutz J."/>
            <person name="Toulza E."/>
            <person name="Wyss T."/>
            <person name="Zelensky A."/>
            <person name="Zhou K."/>
            <person name="Armbrust E.V."/>
            <person name="Bhattacharya D."/>
            <person name="Goodenough U.W."/>
            <person name="Van de Peer Y."/>
            <person name="Grigoriev I.V."/>
        </authorList>
    </citation>
    <scope>NUCLEOTIDE SEQUENCE [LARGE SCALE GENOMIC DNA]</scope>
    <source>
        <strain evidence="14">RCC299 / NOUM17</strain>
    </source>
</reference>
<dbReference type="PROSITE" id="PS51194">
    <property type="entry name" value="HELICASE_CTER"/>
    <property type="match status" value="1"/>
</dbReference>
<dbReference type="InterPro" id="IPR011545">
    <property type="entry name" value="DEAD/DEAH_box_helicase_dom"/>
</dbReference>
<dbReference type="OrthoDB" id="10259640at2759"/>
<dbReference type="GO" id="GO:0003724">
    <property type="term" value="F:RNA helicase activity"/>
    <property type="evidence" value="ECO:0007669"/>
    <property type="project" value="UniProtKB-EC"/>
</dbReference>
<keyword evidence="1 7" id="KW-0547">Nucleotide-binding</keyword>
<dbReference type="Pfam" id="PF00270">
    <property type="entry name" value="DEAD"/>
    <property type="match status" value="1"/>
</dbReference>
<comment type="catalytic activity">
    <reaction evidence="8">
        <text>ATP + H2O = ADP + phosphate + H(+)</text>
        <dbReference type="Rhea" id="RHEA:13065"/>
        <dbReference type="ChEBI" id="CHEBI:15377"/>
        <dbReference type="ChEBI" id="CHEBI:15378"/>
        <dbReference type="ChEBI" id="CHEBI:30616"/>
        <dbReference type="ChEBI" id="CHEBI:43474"/>
        <dbReference type="ChEBI" id="CHEBI:456216"/>
        <dbReference type="EC" id="3.6.4.13"/>
    </reaction>
</comment>
<proteinExistence type="inferred from homology"/>
<feature type="domain" description="DEAD-box RNA helicase Q" evidence="12">
    <location>
        <begin position="83"/>
        <end position="111"/>
    </location>
</feature>